<dbReference type="InterPro" id="IPR011051">
    <property type="entry name" value="RmlC_Cupin_sf"/>
</dbReference>
<dbReference type="Proteomes" id="UP000178122">
    <property type="component" value="Unassembled WGS sequence"/>
</dbReference>
<evidence type="ECO:0000313" key="2">
    <source>
        <dbReference type="Proteomes" id="UP000178122"/>
    </source>
</evidence>
<gene>
    <name evidence="1" type="ORF">A2912_01770</name>
</gene>
<organism evidence="1 2">
    <name type="scientific">Candidatus Buchananbacteria bacterium RIFCSPLOWO2_01_FULL_40_23b</name>
    <dbReference type="NCBI Taxonomy" id="1797544"/>
    <lineage>
        <taxon>Bacteria</taxon>
        <taxon>Candidatus Buchananiibacteriota</taxon>
    </lineage>
</organism>
<reference evidence="1 2" key="1">
    <citation type="journal article" date="2016" name="Nat. Commun.">
        <title>Thousands of microbial genomes shed light on interconnected biogeochemical processes in an aquifer system.</title>
        <authorList>
            <person name="Anantharaman K."/>
            <person name="Brown C.T."/>
            <person name="Hug L.A."/>
            <person name="Sharon I."/>
            <person name="Castelle C.J."/>
            <person name="Probst A.J."/>
            <person name="Thomas B.C."/>
            <person name="Singh A."/>
            <person name="Wilkins M.J."/>
            <person name="Karaoz U."/>
            <person name="Brodie E.L."/>
            <person name="Williams K.H."/>
            <person name="Hubbard S.S."/>
            <person name="Banfield J.F."/>
        </authorList>
    </citation>
    <scope>NUCLEOTIDE SEQUENCE [LARGE SCALE GENOMIC DNA]</scope>
</reference>
<evidence type="ECO:0000313" key="1">
    <source>
        <dbReference type="EMBL" id="OGY54079.1"/>
    </source>
</evidence>
<sequence>MLIWTRQLGQETEGNKMKRQVVKLPVQLATMESFAPYGRVIDPERDRLTATEILGSSAVGFRYYPQGKDRTLNLKGEKFVWSLLEVYSRPCWVKDSMEFHRSHEVLTFFNRVVFVAGPKAPKSGKFEDLPTDGWAAFVVGKGCSVVLNPRTLHTLPFPWSNRKVSVMVMLPFEGHKNDCQFVNFPEGFVLRPKMPTFFSGKTRFVRVV</sequence>
<dbReference type="EMBL" id="MHIN01000036">
    <property type="protein sequence ID" value="OGY54079.1"/>
    <property type="molecule type" value="Genomic_DNA"/>
</dbReference>
<dbReference type="InterPro" id="IPR024060">
    <property type="entry name" value="Ureidoglycolate_lyase_dom_sf"/>
</dbReference>
<dbReference type="GO" id="GO:0004848">
    <property type="term" value="F:ureidoglycolate hydrolase activity"/>
    <property type="evidence" value="ECO:0007669"/>
    <property type="project" value="InterPro"/>
</dbReference>
<protein>
    <recommendedName>
        <fullName evidence="3">Ureidoglycolate hydrolase</fullName>
    </recommendedName>
</protein>
<accession>A0A1G1YP76</accession>
<dbReference type="Gene3D" id="2.60.120.480">
    <property type="entry name" value="Ureidoglycolate hydrolase"/>
    <property type="match status" value="1"/>
</dbReference>
<name>A0A1G1YP76_9BACT</name>
<dbReference type="AlphaFoldDB" id="A0A1G1YP76"/>
<comment type="caution">
    <text evidence="1">The sequence shown here is derived from an EMBL/GenBank/DDBJ whole genome shotgun (WGS) entry which is preliminary data.</text>
</comment>
<dbReference type="SUPFAM" id="SSF51182">
    <property type="entry name" value="RmlC-like cupins"/>
    <property type="match status" value="1"/>
</dbReference>
<proteinExistence type="predicted"/>
<evidence type="ECO:0008006" key="3">
    <source>
        <dbReference type="Google" id="ProtNLM"/>
    </source>
</evidence>